<dbReference type="GO" id="GO:0005816">
    <property type="term" value="C:spindle pole body"/>
    <property type="evidence" value="ECO:0007669"/>
    <property type="project" value="TreeGrafter"/>
</dbReference>
<evidence type="ECO:0000256" key="11">
    <source>
        <dbReference type="ARBA" id="ARBA00023136"/>
    </source>
</evidence>
<keyword evidence="12" id="KW-0539">Nucleus</keyword>
<dbReference type="GO" id="GO:0030674">
    <property type="term" value="F:protein-macromolecule adaptor activity"/>
    <property type="evidence" value="ECO:0007669"/>
    <property type="project" value="TreeGrafter"/>
</dbReference>
<dbReference type="PANTHER" id="PTHR13269">
    <property type="entry name" value="NUCLEOPORIN NDC1"/>
    <property type="match status" value="1"/>
</dbReference>
<keyword evidence="5 14" id="KW-0812">Transmembrane</keyword>
<keyword evidence="9" id="KW-0811">Translocation</keyword>
<evidence type="ECO:0000256" key="2">
    <source>
        <dbReference type="ARBA" id="ARBA00004567"/>
    </source>
</evidence>
<dbReference type="OrthoDB" id="67850at2759"/>
<evidence type="ECO:0000256" key="12">
    <source>
        <dbReference type="ARBA" id="ARBA00023242"/>
    </source>
</evidence>
<dbReference type="GO" id="GO:0006999">
    <property type="term" value="P:nuclear pore organization"/>
    <property type="evidence" value="ECO:0007669"/>
    <property type="project" value="TreeGrafter"/>
</dbReference>
<dbReference type="GO" id="GO:0031965">
    <property type="term" value="C:nuclear membrane"/>
    <property type="evidence" value="ECO:0007669"/>
    <property type="project" value="UniProtKB-SubCell"/>
</dbReference>
<evidence type="ECO:0000256" key="3">
    <source>
        <dbReference type="ARBA" id="ARBA00005760"/>
    </source>
</evidence>
<evidence type="ECO:0000256" key="5">
    <source>
        <dbReference type="ARBA" id="ARBA00022692"/>
    </source>
</evidence>
<feature type="compositionally biased region" description="Polar residues" evidence="13">
    <location>
        <begin position="394"/>
        <end position="409"/>
    </location>
</feature>
<keyword evidence="11 14" id="KW-0472">Membrane</keyword>
<keyword evidence="7" id="KW-0653">Protein transport</keyword>
<accession>A0A4T0FCX1</accession>
<evidence type="ECO:0000256" key="10">
    <source>
        <dbReference type="ARBA" id="ARBA00023132"/>
    </source>
</evidence>
<gene>
    <name evidence="15" type="ORF">E3P99_03885</name>
</gene>
<keyword evidence="8 14" id="KW-1133">Transmembrane helix</keyword>
<dbReference type="Proteomes" id="UP000310189">
    <property type="component" value="Unassembled WGS sequence"/>
</dbReference>
<dbReference type="GO" id="GO:0070762">
    <property type="term" value="C:nuclear pore transmembrane ring"/>
    <property type="evidence" value="ECO:0007669"/>
    <property type="project" value="TreeGrafter"/>
</dbReference>
<dbReference type="Pfam" id="PF09531">
    <property type="entry name" value="Ndc1_Nup"/>
    <property type="match status" value="1"/>
</dbReference>
<dbReference type="PANTHER" id="PTHR13269:SF6">
    <property type="entry name" value="NUCLEOPORIN NDC1"/>
    <property type="match status" value="1"/>
</dbReference>
<keyword evidence="6" id="KW-0509">mRNA transport</keyword>
<comment type="caution">
    <text evidence="15">The sequence shown here is derived from an EMBL/GenBank/DDBJ whole genome shotgun (WGS) entry which is preliminary data.</text>
</comment>
<name>A0A4T0FCX1_9BASI</name>
<dbReference type="InterPro" id="IPR019049">
    <property type="entry name" value="Nucleoporin_prot_Ndc1/Nup"/>
</dbReference>
<dbReference type="GO" id="GO:0015031">
    <property type="term" value="P:protein transport"/>
    <property type="evidence" value="ECO:0007669"/>
    <property type="project" value="UniProtKB-KW"/>
</dbReference>
<comment type="similarity">
    <text evidence="3">Belongs to the NDC1 family.</text>
</comment>
<evidence type="ECO:0000256" key="8">
    <source>
        <dbReference type="ARBA" id="ARBA00022989"/>
    </source>
</evidence>
<keyword evidence="10" id="KW-0906">Nuclear pore complex</keyword>
<feature type="transmembrane region" description="Helical" evidence="14">
    <location>
        <begin position="78"/>
        <end position="97"/>
    </location>
</feature>
<feature type="region of interest" description="Disordered" evidence="13">
    <location>
        <begin position="379"/>
        <end position="413"/>
    </location>
</feature>
<evidence type="ECO:0000313" key="16">
    <source>
        <dbReference type="Proteomes" id="UP000310189"/>
    </source>
</evidence>
<evidence type="ECO:0000256" key="4">
    <source>
        <dbReference type="ARBA" id="ARBA00022448"/>
    </source>
</evidence>
<comment type="subcellular location">
    <subcellularLocation>
        <location evidence="1">Nucleus membrane</location>
        <topology evidence="1">Multi-pass membrane protein</topology>
    </subcellularLocation>
    <subcellularLocation>
        <location evidence="2">Nucleus</location>
        <location evidence="2">Nuclear pore complex</location>
    </subcellularLocation>
</comment>
<proteinExistence type="inferred from homology"/>
<feature type="transmembrane region" description="Helical" evidence="14">
    <location>
        <begin position="175"/>
        <end position="195"/>
    </location>
</feature>
<dbReference type="GO" id="GO:0051028">
    <property type="term" value="P:mRNA transport"/>
    <property type="evidence" value="ECO:0007669"/>
    <property type="project" value="UniProtKB-KW"/>
</dbReference>
<organism evidence="15 16">
    <name type="scientific">Wallemia hederae</name>
    <dbReference type="NCBI Taxonomy" id="1540922"/>
    <lineage>
        <taxon>Eukaryota</taxon>
        <taxon>Fungi</taxon>
        <taxon>Dikarya</taxon>
        <taxon>Basidiomycota</taxon>
        <taxon>Wallemiomycotina</taxon>
        <taxon>Wallemiomycetes</taxon>
        <taxon>Wallemiales</taxon>
        <taxon>Wallemiaceae</taxon>
        <taxon>Wallemia</taxon>
    </lineage>
</organism>
<dbReference type="GO" id="GO:0070631">
    <property type="term" value="P:spindle pole body localization"/>
    <property type="evidence" value="ECO:0007669"/>
    <property type="project" value="TreeGrafter"/>
</dbReference>
<keyword evidence="16" id="KW-1185">Reference proteome</keyword>
<feature type="transmembrane region" description="Helical" evidence="14">
    <location>
        <begin position="223"/>
        <end position="244"/>
    </location>
</feature>
<dbReference type="AlphaFoldDB" id="A0A4T0FCX1"/>
<evidence type="ECO:0008006" key="17">
    <source>
        <dbReference type="Google" id="ProtNLM"/>
    </source>
</evidence>
<evidence type="ECO:0000256" key="6">
    <source>
        <dbReference type="ARBA" id="ARBA00022816"/>
    </source>
</evidence>
<feature type="transmembrane region" description="Helical" evidence="14">
    <location>
        <begin position="46"/>
        <end position="66"/>
    </location>
</feature>
<keyword evidence="4" id="KW-0813">Transport</keyword>
<protein>
    <recommendedName>
        <fullName evidence="17">Nucleoporin protein Ndc1-Nup</fullName>
    </recommendedName>
</protein>
<sequence length="613" mass="67940">MSQGVQPVASLNAPSKFMIRPSKLSAGQCSYSSLCKLVLRKRMMRLMLLSFLSTATLFAVSTSNLHDGLRVVFSPFSINRSVFAVVAFTLSVIPVIITRKLALITKAPPAPSSPSLRLKALLLNNKAYRLGGVYAASGVIYAVLFLTCISMHEEDAQFSPFTAHKRRGWQFNERFIFVIINAVVLGCTYAVHQLWNDRFVARFPSNISQSIPARVQAHLKRNIATAVKFAVIVVLTCLSSYFLLKKPIYRSIATVSLSTFRPHLFTLLRQNHLTFGLVLRTVVFAISLISIWETTNTLFDVYSVHPMLVSKISPSSNDCLLDGLASTDAYYRHLAYLEFVAVFSADQERRMEVYRDISRNPTTWDKFKRLAMQEMQDGRARVTNRGARKVKSASAATRAQASHTSQLGASSSSSKLRVLDDQKIYQRTSKSALESAIDDVQGQSTPGDLFKGVPAPQPIAQSSEEGIVGLDKLLPRDVLQTIKGIISGNEDSTVRAKVKVLAPEMKLVSLAALGLAYLGAASINEDQYGLIQHSIPQVITQLTETVMVYESLHAELVKADNKTNSAHLREYTMRLHEMNNALSVILVAFKDYIASFALDQKVLERVQAAIREL</sequence>
<evidence type="ECO:0000313" key="15">
    <source>
        <dbReference type="EMBL" id="TIA85818.1"/>
    </source>
</evidence>
<evidence type="ECO:0000256" key="7">
    <source>
        <dbReference type="ARBA" id="ARBA00022927"/>
    </source>
</evidence>
<evidence type="ECO:0000256" key="9">
    <source>
        <dbReference type="ARBA" id="ARBA00023010"/>
    </source>
</evidence>
<dbReference type="EMBL" id="SPNW01000097">
    <property type="protein sequence ID" value="TIA85818.1"/>
    <property type="molecule type" value="Genomic_DNA"/>
</dbReference>
<evidence type="ECO:0000256" key="14">
    <source>
        <dbReference type="SAM" id="Phobius"/>
    </source>
</evidence>
<evidence type="ECO:0000256" key="13">
    <source>
        <dbReference type="SAM" id="MobiDB-lite"/>
    </source>
</evidence>
<evidence type="ECO:0000256" key="1">
    <source>
        <dbReference type="ARBA" id="ARBA00004232"/>
    </source>
</evidence>
<reference evidence="15 16" key="1">
    <citation type="submission" date="2019-03" db="EMBL/GenBank/DDBJ databases">
        <title>Sequencing 23 genomes of Wallemia ichthyophaga.</title>
        <authorList>
            <person name="Gostincar C."/>
        </authorList>
    </citation>
    <scope>NUCLEOTIDE SEQUENCE [LARGE SCALE GENOMIC DNA]</scope>
    <source>
        <strain evidence="15 16">EXF-5753</strain>
    </source>
</reference>